<dbReference type="Gene3D" id="3.60.10.10">
    <property type="entry name" value="Endonuclease/exonuclease/phosphatase"/>
    <property type="match status" value="1"/>
</dbReference>
<dbReference type="InterPro" id="IPR007258">
    <property type="entry name" value="Vps52"/>
</dbReference>
<evidence type="ECO:0000256" key="3">
    <source>
        <dbReference type="ARBA" id="ARBA00017083"/>
    </source>
</evidence>
<feature type="compositionally biased region" description="Basic residues" evidence="7">
    <location>
        <begin position="120"/>
        <end position="132"/>
    </location>
</feature>
<feature type="compositionally biased region" description="Low complexity" evidence="7">
    <location>
        <begin position="64"/>
        <end position="77"/>
    </location>
</feature>
<dbReference type="GO" id="GO:0005829">
    <property type="term" value="C:cytosol"/>
    <property type="evidence" value="ECO:0007669"/>
    <property type="project" value="GOC"/>
</dbReference>
<feature type="compositionally biased region" description="Pro residues" evidence="7">
    <location>
        <begin position="152"/>
        <end position="162"/>
    </location>
</feature>
<dbReference type="InterPro" id="IPR048361">
    <property type="entry name" value="Vps52_C"/>
</dbReference>
<dbReference type="Pfam" id="PF20655">
    <property type="entry name" value="Vps52_C"/>
    <property type="match status" value="1"/>
</dbReference>
<evidence type="ECO:0000256" key="5">
    <source>
        <dbReference type="ARBA" id="ARBA00022927"/>
    </source>
</evidence>
<evidence type="ECO:0000256" key="1">
    <source>
        <dbReference type="ARBA" id="ARBA00004601"/>
    </source>
</evidence>
<dbReference type="GO" id="GO:0007041">
    <property type="term" value="P:lysosomal transport"/>
    <property type="evidence" value="ECO:0007669"/>
    <property type="project" value="TreeGrafter"/>
</dbReference>
<gene>
    <name evidence="9" type="ORF">GBAR_LOCUS2974</name>
</gene>
<evidence type="ECO:0000313" key="9">
    <source>
        <dbReference type="EMBL" id="CAI8000537.1"/>
    </source>
</evidence>
<sequence length="1228" mass="140242">MDTQSRRRVVVRADGQQRSLEAMSGGPRGNKSESEPPLNENAQEDPSPSAVLPHSTPLHPTFPPSFRSTPSPTSPHTSLHHHREPALVQFPVHQESGLETSSSRLAREGERNHDGTPDKRQRKRKWRRKRTQIHPVTDGVPRLTEDQTPPTTFLPPTTPSSPPQSSNGRQVVSLSPAAVLSPDRHLSCSLPPLLSSRARKGGRRASATTDWSSCGLTQLERCLPVREMRLFVGTWNMQQMSTLPECLDDFLLPASVETVPELYVVGTQESTGQLKEWEVLVQQTLGPSHLLLSSSSLGELTVLLFLRRDLIWFCSEVQSAGYSTRPGSVVKTKGGVGLSFSLFGTTFLFVSSHLTAHQDKVEDRNSDMQRIAANLTNNKLSEFDYVFWLGDLNYRLDLDRGQVDTHLSQWQLQQQQRMEEREEGHQDGWLPLLLHDQLTKEMLHEQPVTFPPSYKFDLNSDVYDTKRVPSWTDRILFRSRAGSGVSGCGYDMCRALKCSDHRPVYAEFRVRLEPCTDTDGVPETMAEFNRDVYRIAQRRRREVAALSLSLREGVDSGGLPPAARTTGHEGVLGELDLGELNLTSQDDDILEAAGHIQENLEDELVQEALRKGVDLRQYSREIETELRKVEVHSIQDYIAQSRQIASLHYQIRGCDDILARMEETLSKFQTDLGSISSEIQNLQDQSHSMNIKLRNRQAVRSGLSQCVSDITVTEHLIQHITDTPASEREFIENLHELNQKVVFVKEQDFNDCRAVADFNEFSPVSLSAPLIRYFNEFLMAHNRDTAQQVRSEYIDTMAKIYFSYFKDYYSKLMKIQFEETAEKDDLMGAEDSQKKSFFSSKATFKNRSTVFSLGSRDTVLTTELEDPIIVIPHAQKIERKYPYEALFRSVQFALMDNACREYLFVVEFFGLTSSTAQDFFDTIMGKTLAYLLKHIESYVESCYDAISLFLCIHINYRFEAIMTRRGVPCLKEYCRDIRGTLWPRFRHILELNVASVRDTDPSKLGHIDTRPHYITRRYAEFSGALVSINQSHPEEQVEKCLSSLQTEVENVILRMAAEFPLRKEQLLFLINNYDMLLSVLQERTSEDCKELESFKSLLHARTQEFVEEVLSPYFGGIISFVKDVEPLLERGQRDRVRVDEAKIQLLVRGFAGDWKKSIEALNTDIMQSFSNFKIGTHILQGSLSQLIQYYHRFQKALSQPPFKSLAIRGELINIHHLMVEVKRHRPTF</sequence>
<dbReference type="PANTHER" id="PTHR14190:SF7">
    <property type="entry name" value="VACUOLAR PROTEIN SORTING-ASSOCIATED PROTEIN 52 HOMOLOG"/>
    <property type="match status" value="1"/>
</dbReference>
<dbReference type="GO" id="GO:0000938">
    <property type="term" value="C:GARP complex"/>
    <property type="evidence" value="ECO:0007669"/>
    <property type="project" value="TreeGrafter"/>
</dbReference>
<dbReference type="GO" id="GO:0032456">
    <property type="term" value="P:endocytic recycling"/>
    <property type="evidence" value="ECO:0007669"/>
    <property type="project" value="TreeGrafter"/>
</dbReference>
<evidence type="ECO:0000313" key="10">
    <source>
        <dbReference type="Proteomes" id="UP001174909"/>
    </source>
</evidence>
<keyword evidence="10" id="KW-1185">Reference proteome</keyword>
<dbReference type="InterPro" id="IPR000300">
    <property type="entry name" value="IPPc"/>
</dbReference>
<keyword evidence="4" id="KW-0813">Transport</keyword>
<evidence type="ECO:0000259" key="8">
    <source>
        <dbReference type="SMART" id="SM00128"/>
    </source>
</evidence>
<organism evidence="9 10">
    <name type="scientific">Geodia barretti</name>
    <name type="common">Barrett's horny sponge</name>
    <dbReference type="NCBI Taxonomy" id="519541"/>
    <lineage>
        <taxon>Eukaryota</taxon>
        <taxon>Metazoa</taxon>
        <taxon>Porifera</taxon>
        <taxon>Demospongiae</taxon>
        <taxon>Heteroscleromorpha</taxon>
        <taxon>Tetractinellida</taxon>
        <taxon>Astrophorina</taxon>
        <taxon>Geodiidae</taxon>
        <taxon>Geodia</taxon>
    </lineage>
</organism>
<evidence type="ECO:0000256" key="7">
    <source>
        <dbReference type="SAM" id="MobiDB-lite"/>
    </source>
</evidence>
<dbReference type="Pfam" id="PF04129">
    <property type="entry name" value="Vps52_CC"/>
    <property type="match status" value="1"/>
</dbReference>
<protein>
    <recommendedName>
        <fullName evidence="3">Vacuolar protein sorting-associated protein 52 homolog</fullName>
    </recommendedName>
</protein>
<dbReference type="PANTHER" id="PTHR14190">
    <property type="entry name" value="SUPPRESSOR OF ACTIN MUTATIONS 2/VACUOLAR PROTEIN SORTING 52"/>
    <property type="match status" value="1"/>
</dbReference>
<dbReference type="InterPro" id="IPR036691">
    <property type="entry name" value="Endo/exonu/phosph_ase_sf"/>
</dbReference>
<dbReference type="GO" id="GO:0006896">
    <property type="term" value="P:Golgi to vacuole transport"/>
    <property type="evidence" value="ECO:0007669"/>
    <property type="project" value="TreeGrafter"/>
</dbReference>
<proteinExistence type="inferred from homology"/>
<reference evidence="9" key="1">
    <citation type="submission" date="2023-03" db="EMBL/GenBank/DDBJ databases">
        <authorList>
            <person name="Steffen K."/>
            <person name="Cardenas P."/>
        </authorList>
    </citation>
    <scope>NUCLEOTIDE SEQUENCE</scope>
</reference>
<name>A0AA35R1I0_GEOBA</name>
<feature type="domain" description="Inositol polyphosphate-related phosphatase" evidence="8">
    <location>
        <begin position="226"/>
        <end position="516"/>
    </location>
</feature>
<dbReference type="GO" id="GO:0015031">
    <property type="term" value="P:protein transport"/>
    <property type="evidence" value="ECO:0007669"/>
    <property type="project" value="UniProtKB-KW"/>
</dbReference>
<dbReference type="GO" id="GO:0019905">
    <property type="term" value="F:syntaxin binding"/>
    <property type="evidence" value="ECO:0007669"/>
    <property type="project" value="TreeGrafter"/>
</dbReference>
<keyword evidence="5" id="KW-0653">Protein transport</keyword>
<dbReference type="GO" id="GO:0046856">
    <property type="term" value="P:phosphatidylinositol dephosphorylation"/>
    <property type="evidence" value="ECO:0007669"/>
    <property type="project" value="InterPro"/>
</dbReference>
<evidence type="ECO:0000256" key="6">
    <source>
        <dbReference type="ARBA" id="ARBA00023034"/>
    </source>
</evidence>
<feature type="region of interest" description="Disordered" evidence="7">
    <location>
        <begin position="1"/>
        <end position="170"/>
    </location>
</feature>
<accession>A0AA35R1I0</accession>
<keyword evidence="6" id="KW-0333">Golgi apparatus</keyword>
<feature type="compositionally biased region" description="Low complexity" evidence="7">
    <location>
        <begin position="187"/>
        <end position="196"/>
    </location>
</feature>
<evidence type="ECO:0000256" key="2">
    <source>
        <dbReference type="ARBA" id="ARBA00008180"/>
    </source>
</evidence>
<feature type="region of interest" description="Disordered" evidence="7">
    <location>
        <begin position="183"/>
        <end position="208"/>
    </location>
</feature>
<dbReference type="GO" id="GO:0042147">
    <property type="term" value="P:retrograde transport, endosome to Golgi"/>
    <property type="evidence" value="ECO:0007669"/>
    <property type="project" value="TreeGrafter"/>
</dbReference>
<comment type="subcellular location">
    <subcellularLocation>
        <location evidence="1">Golgi apparatus</location>
        <location evidence="1">trans-Golgi network</location>
    </subcellularLocation>
</comment>
<dbReference type="SUPFAM" id="SSF56219">
    <property type="entry name" value="DNase I-like"/>
    <property type="match status" value="1"/>
</dbReference>
<dbReference type="SMART" id="SM00128">
    <property type="entry name" value="IPPc"/>
    <property type="match status" value="1"/>
</dbReference>
<dbReference type="Pfam" id="PF22669">
    <property type="entry name" value="Exo_endo_phos2"/>
    <property type="match status" value="1"/>
</dbReference>
<dbReference type="GO" id="GO:0016791">
    <property type="term" value="F:phosphatase activity"/>
    <property type="evidence" value="ECO:0007669"/>
    <property type="project" value="InterPro"/>
</dbReference>
<dbReference type="Proteomes" id="UP001174909">
    <property type="component" value="Unassembled WGS sequence"/>
</dbReference>
<comment type="similarity">
    <text evidence="2">Belongs to the VPS52 family.</text>
</comment>
<comment type="caution">
    <text evidence="9">The sequence shown here is derived from an EMBL/GenBank/DDBJ whole genome shotgun (WGS) entry which is preliminary data.</text>
</comment>
<feature type="compositionally biased region" description="Basic residues" evidence="7">
    <location>
        <begin position="1"/>
        <end position="10"/>
    </location>
</feature>
<dbReference type="InterPro" id="IPR048319">
    <property type="entry name" value="Vps52_CC"/>
</dbReference>
<dbReference type="AlphaFoldDB" id="A0AA35R1I0"/>
<dbReference type="EMBL" id="CASHTH010000409">
    <property type="protein sequence ID" value="CAI8000537.1"/>
    <property type="molecule type" value="Genomic_DNA"/>
</dbReference>
<feature type="compositionally biased region" description="Basic and acidic residues" evidence="7">
    <location>
        <begin position="105"/>
        <end position="119"/>
    </location>
</feature>
<evidence type="ECO:0000256" key="4">
    <source>
        <dbReference type="ARBA" id="ARBA00022448"/>
    </source>
</evidence>